<evidence type="ECO:0000313" key="2">
    <source>
        <dbReference type="Proteomes" id="UP001139308"/>
    </source>
</evidence>
<reference evidence="1" key="1">
    <citation type="submission" date="2022-01" db="EMBL/GenBank/DDBJ databases">
        <title>Genome sequence and assembly of Parabukholderia sp. RG36.</title>
        <authorList>
            <person name="Chhetri G."/>
        </authorList>
    </citation>
    <scope>NUCLEOTIDE SEQUENCE</scope>
    <source>
        <strain evidence="1">RG36</strain>
    </source>
</reference>
<keyword evidence="2" id="KW-1185">Reference proteome</keyword>
<dbReference type="AlphaFoldDB" id="A0A9X1UP01"/>
<protein>
    <submittedName>
        <fullName evidence="1">Uncharacterized protein</fullName>
    </submittedName>
</protein>
<dbReference type="EMBL" id="JAKLJA010000087">
    <property type="protein sequence ID" value="MCG5079005.1"/>
    <property type="molecule type" value="Genomic_DNA"/>
</dbReference>
<name>A0A9X1UP01_9BURK</name>
<proteinExistence type="predicted"/>
<evidence type="ECO:0000313" key="1">
    <source>
        <dbReference type="EMBL" id="MCG5079005.1"/>
    </source>
</evidence>
<sequence>MSTGGSKRVGELAQDPRDHLVIAANNADLPPFVTLISSRPPYAIESKIAFPKATGGLEQPVWDPTSGMVYVAVPVLGSTPSDGRVVVTDPIQHKLVGMDHVSQCIPAGLAVGPAAQLFVGCSDDAVSAGFPPYSLLLDTRSGKVTQSFARVGERTMSGTIAALETTRRPQWPIQMAPWLV</sequence>
<gene>
    <name evidence="1" type="ORF">L5014_37815</name>
</gene>
<dbReference type="Proteomes" id="UP001139308">
    <property type="component" value="Unassembled WGS sequence"/>
</dbReference>
<accession>A0A9X1UP01</accession>
<dbReference type="SUPFAM" id="SSF63829">
    <property type="entry name" value="Calcium-dependent phosphotriesterase"/>
    <property type="match status" value="1"/>
</dbReference>
<comment type="caution">
    <text evidence="1">The sequence shown here is derived from an EMBL/GenBank/DDBJ whole genome shotgun (WGS) entry which is preliminary data.</text>
</comment>
<organism evidence="1 2">
    <name type="scientific">Paraburkholderia tagetis</name>
    <dbReference type="NCBI Taxonomy" id="2913261"/>
    <lineage>
        <taxon>Bacteria</taxon>
        <taxon>Pseudomonadati</taxon>
        <taxon>Pseudomonadota</taxon>
        <taxon>Betaproteobacteria</taxon>
        <taxon>Burkholderiales</taxon>
        <taxon>Burkholderiaceae</taxon>
        <taxon>Paraburkholderia</taxon>
    </lineage>
</organism>